<reference evidence="2 3" key="1">
    <citation type="journal article" date="2016" name="Nat. Commun.">
        <title>Thousands of microbial genomes shed light on interconnected biogeochemical processes in an aquifer system.</title>
        <authorList>
            <person name="Anantharaman K."/>
            <person name="Brown C.T."/>
            <person name="Hug L.A."/>
            <person name="Sharon I."/>
            <person name="Castelle C.J."/>
            <person name="Probst A.J."/>
            <person name="Thomas B.C."/>
            <person name="Singh A."/>
            <person name="Wilkins M.J."/>
            <person name="Karaoz U."/>
            <person name="Brodie E.L."/>
            <person name="Williams K.H."/>
            <person name="Hubbard S.S."/>
            <person name="Banfield J.F."/>
        </authorList>
    </citation>
    <scope>NUCLEOTIDE SEQUENCE [LARGE SCALE GENOMIC DNA]</scope>
</reference>
<organism evidence="2 3">
    <name type="scientific">Candidatus Daviesbacteria bacterium RIFCSPHIGHO2_02_FULL_36_13</name>
    <dbReference type="NCBI Taxonomy" id="1797768"/>
    <lineage>
        <taxon>Bacteria</taxon>
        <taxon>Candidatus Daviesiibacteriota</taxon>
    </lineage>
</organism>
<evidence type="ECO:0000313" key="3">
    <source>
        <dbReference type="Proteomes" id="UP000176902"/>
    </source>
</evidence>
<accession>A0A1F5JUD1</accession>
<protein>
    <recommendedName>
        <fullName evidence="4">DUF948 domain-containing protein</fullName>
    </recommendedName>
</protein>
<proteinExistence type="predicted"/>
<dbReference type="Proteomes" id="UP000176902">
    <property type="component" value="Unassembled WGS sequence"/>
</dbReference>
<evidence type="ECO:0000313" key="2">
    <source>
        <dbReference type="EMBL" id="OGE32252.1"/>
    </source>
</evidence>
<dbReference type="STRING" id="1797768.A3C59_04580"/>
<keyword evidence="1" id="KW-1133">Transmembrane helix</keyword>
<comment type="caution">
    <text evidence="2">The sequence shown here is derived from an EMBL/GenBank/DDBJ whole genome shotgun (WGS) entry which is preliminary data.</text>
</comment>
<evidence type="ECO:0008006" key="4">
    <source>
        <dbReference type="Google" id="ProtNLM"/>
    </source>
</evidence>
<gene>
    <name evidence="2" type="ORF">A3C59_04580</name>
</gene>
<keyword evidence="1" id="KW-0472">Membrane</keyword>
<name>A0A1F5JUD1_9BACT</name>
<evidence type="ECO:0000256" key="1">
    <source>
        <dbReference type="SAM" id="Phobius"/>
    </source>
</evidence>
<sequence length="101" mass="10950">MDLLQVALIFLILLLSIFLAITGVQVFLILRDLKKALDKLNRVLNSGEKIAEDIERPITAASNLVTSLGNSAKAATDAATKAISGAVKKSPPKKRFYKRSL</sequence>
<keyword evidence="1" id="KW-0812">Transmembrane</keyword>
<dbReference type="EMBL" id="MFCV01000030">
    <property type="protein sequence ID" value="OGE32252.1"/>
    <property type="molecule type" value="Genomic_DNA"/>
</dbReference>
<feature type="transmembrane region" description="Helical" evidence="1">
    <location>
        <begin position="6"/>
        <end position="30"/>
    </location>
</feature>
<dbReference type="AlphaFoldDB" id="A0A1F5JUD1"/>